<organism evidence="2 5">
    <name type="scientific">Vibrio panuliri</name>
    <dbReference type="NCBI Taxonomy" id="1381081"/>
    <lineage>
        <taxon>Bacteria</taxon>
        <taxon>Pseudomonadati</taxon>
        <taxon>Pseudomonadota</taxon>
        <taxon>Gammaproteobacteria</taxon>
        <taxon>Vibrionales</taxon>
        <taxon>Vibrionaceae</taxon>
        <taxon>Vibrio</taxon>
    </lineage>
</organism>
<keyword evidence="1" id="KW-0812">Transmembrane</keyword>
<dbReference type="STRING" id="1381081.BIY22_11315"/>
<keyword evidence="1" id="KW-0472">Membrane</keyword>
<gene>
    <name evidence="3" type="ORF">BIY20_10230</name>
    <name evidence="2" type="ORF">BIY22_11315</name>
</gene>
<name>A0A1Q9HCQ6_9VIBR</name>
<dbReference type="Proteomes" id="UP000186313">
    <property type="component" value="Unassembled WGS sequence"/>
</dbReference>
<evidence type="ECO:0000313" key="5">
    <source>
        <dbReference type="Proteomes" id="UP000186313"/>
    </source>
</evidence>
<dbReference type="RefSeq" id="WP_075709993.1">
    <property type="nucleotide sequence ID" value="NZ_AP019654.1"/>
</dbReference>
<accession>A0A1Q9HCQ6</accession>
<protein>
    <recommendedName>
        <fullName evidence="6">Fimbrial protein</fullName>
    </recommendedName>
</protein>
<evidence type="ECO:0000256" key="1">
    <source>
        <dbReference type="SAM" id="Phobius"/>
    </source>
</evidence>
<evidence type="ECO:0000313" key="4">
    <source>
        <dbReference type="Proteomes" id="UP000186039"/>
    </source>
</evidence>
<dbReference type="Proteomes" id="UP000186039">
    <property type="component" value="Unassembled WGS sequence"/>
</dbReference>
<dbReference type="EMBL" id="MJMJ01000034">
    <property type="protein sequence ID" value="OLQ87150.1"/>
    <property type="molecule type" value="Genomic_DNA"/>
</dbReference>
<sequence length="70" mass="7408">MKAIRHEIQKFIEDEEGLTLLEYILGAALIVAALLSIDFWGTLADKFEDVADEIDGIEADGGDGGDGGGV</sequence>
<keyword evidence="4" id="KW-1185">Reference proteome</keyword>
<evidence type="ECO:0000313" key="3">
    <source>
        <dbReference type="EMBL" id="OLQ90930.1"/>
    </source>
</evidence>
<proteinExistence type="predicted"/>
<feature type="transmembrane region" description="Helical" evidence="1">
    <location>
        <begin position="20"/>
        <end position="40"/>
    </location>
</feature>
<evidence type="ECO:0008006" key="6">
    <source>
        <dbReference type="Google" id="ProtNLM"/>
    </source>
</evidence>
<evidence type="ECO:0000313" key="2">
    <source>
        <dbReference type="EMBL" id="OLQ87150.1"/>
    </source>
</evidence>
<comment type="caution">
    <text evidence="2">The sequence shown here is derived from an EMBL/GenBank/DDBJ whole genome shotgun (WGS) entry which is preliminary data.</text>
</comment>
<dbReference type="AlphaFoldDB" id="A0A1Q9HCQ6"/>
<reference evidence="4 5" key="1">
    <citation type="submission" date="2016-09" db="EMBL/GenBank/DDBJ databases">
        <title>Genomic Taxonomy of the Vibrionaceae.</title>
        <authorList>
            <person name="Gonzalez-Castillo A."/>
            <person name="Gomez-Gil B."/>
            <person name="Enciso-Ibarra K."/>
        </authorList>
    </citation>
    <scope>NUCLEOTIDE SEQUENCE [LARGE SCALE GENOMIC DNA]</scope>
    <source>
        <strain evidence="3 4">CAIM 1902</strain>
        <strain evidence="2 5">CAIM 703</strain>
    </source>
</reference>
<keyword evidence="1" id="KW-1133">Transmembrane helix</keyword>
<dbReference type="EMBL" id="MJMH01000176">
    <property type="protein sequence ID" value="OLQ90930.1"/>
    <property type="molecule type" value="Genomic_DNA"/>
</dbReference>